<comment type="similarity">
    <text evidence="1">Belongs to the 'phage' integrase family.</text>
</comment>
<evidence type="ECO:0000313" key="7">
    <source>
        <dbReference type="Proteomes" id="UP001138621"/>
    </source>
</evidence>
<dbReference type="InterPro" id="IPR050090">
    <property type="entry name" value="Tyrosine_recombinase_XerCD"/>
</dbReference>
<organism evidence="6 7">
    <name type="scientific">Stutzerimonas stutzeri</name>
    <name type="common">Pseudomonas stutzeri</name>
    <dbReference type="NCBI Taxonomy" id="316"/>
    <lineage>
        <taxon>Bacteria</taxon>
        <taxon>Pseudomonadati</taxon>
        <taxon>Pseudomonadota</taxon>
        <taxon>Gammaproteobacteria</taxon>
        <taxon>Pseudomonadales</taxon>
        <taxon>Pseudomonadaceae</taxon>
        <taxon>Stutzerimonas</taxon>
    </lineage>
</organism>
<evidence type="ECO:0000256" key="3">
    <source>
        <dbReference type="ARBA" id="ARBA00023125"/>
    </source>
</evidence>
<reference evidence="6" key="1">
    <citation type="submission" date="2020-02" db="EMBL/GenBank/DDBJ databases">
        <title>Synteny-based analysis reveals conserved mechanism for high triclosan tolerance in Pseudomonas, as well as instances of horizontal transfer.</title>
        <authorList>
            <person name="Mcfarland A.G."/>
            <person name="Bertucci H.K."/>
            <person name="Litmann E."/>
            <person name="Shen J."/>
            <person name="Huttenhower C."/>
            <person name="Hartmann E.M."/>
        </authorList>
    </citation>
    <scope>NUCLEOTIDE SEQUENCE</scope>
    <source>
        <strain evidence="6">109A1</strain>
    </source>
</reference>
<comment type="caution">
    <text evidence="6">The sequence shown here is derived from an EMBL/GenBank/DDBJ whole genome shotgun (WGS) entry which is preliminary data.</text>
</comment>
<evidence type="ECO:0000256" key="1">
    <source>
        <dbReference type="ARBA" id="ARBA00008857"/>
    </source>
</evidence>
<evidence type="ECO:0000256" key="4">
    <source>
        <dbReference type="ARBA" id="ARBA00023172"/>
    </source>
</evidence>
<dbReference type="RefSeq" id="WP_181122640.1">
    <property type="nucleotide sequence ID" value="NZ_JAAMRD010000030.1"/>
</dbReference>
<keyword evidence="3" id="KW-0238">DNA-binding</keyword>
<gene>
    <name evidence="6" type="ORF">G7024_22875</name>
</gene>
<evidence type="ECO:0000313" key="6">
    <source>
        <dbReference type="EMBL" id="MBA1307233.1"/>
    </source>
</evidence>
<dbReference type="PROSITE" id="PS51898">
    <property type="entry name" value="TYR_RECOMBINASE"/>
    <property type="match status" value="1"/>
</dbReference>
<dbReference type="Gene3D" id="1.10.443.10">
    <property type="entry name" value="Intergrase catalytic core"/>
    <property type="match status" value="1"/>
</dbReference>
<sequence>MNISVRRFRGSDGERFAVLVDEQGMPLYYPTLFTTWALRAKSVAANSITNTLNALKALIAWEAQLGINLERDFAQGKSLDENQIRHLSDFLQRSLSGDKRKSLVSIKRKPKIVSASVHYYRLCVAALYVEFLWHRVAPSAAGVNRINKMITMIKANRPLRSNKSDPDRDEIHISSAVMKKLEDAIKPGSPNNPAVEYGLQLRNALMFSVLRLTGIRRSELLNLRVEDIDFGANTLAVVRRPDAKGDTRKHQPAVKTRPRRFYIDPALVSQIKEYVLTQRNKLPYAKRHGYLFVTHKSGPAQGHPLSIAAFQKWMSKLSRVVEGAGFHAHALRHNWNYEFSRMADAKGMSDTKEQQARSYLCGWSPTSGTAVLYTRRHTKEKAWTLALELQKRYLQQPVEKL</sequence>
<keyword evidence="4" id="KW-0233">DNA recombination</keyword>
<name>A0AA40RYA2_STUST</name>
<dbReference type="InterPro" id="IPR011010">
    <property type="entry name" value="DNA_brk_join_enz"/>
</dbReference>
<dbReference type="InterPro" id="IPR002104">
    <property type="entry name" value="Integrase_catalytic"/>
</dbReference>
<dbReference type="Pfam" id="PF00589">
    <property type="entry name" value="Phage_integrase"/>
    <property type="match status" value="1"/>
</dbReference>
<dbReference type="GO" id="GO:0015074">
    <property type="term" value="P:DNA integration"/>
    <property type="evidence" value="ECO:0007669"/>
    <property type="project" value="UniProtKB-KW"/>
</dbReference>
<keyword evidence="2" id="KW-0229">DNA integration</keyword>
<dbReference type="GO" id="GO:0006310">
    <property type="term" value="P:DNA recombination"/>
    <property type="evidence" value="ECO:0007669"/>
    <property type="project" value="UniProtKB-KW"/>
</dbReference>
<evidence type="ECO:0000256" key="2">
    <source>
        <dbReference type="ARBA" id="ARBA00022908"/>
    </source>
</evidence>
<dbReference type="Proteomes" id="UP001138621">
    <property type="component" value="Unassembled WGS sequence"/>
</dbReference>
<dbReference type="EMBL" id="JAAMRD010000030">
    <property type="protein sequence ID" value="MBA1307233.1"/>
    <property type="molecule type" value="Genomic_DNA"/>
</dbReference>
<dbReference type="AlphaFoldDB" id="A0AA40RYA2"/>
<dbReference type="GO" id="GO:0003677">
    <property type="term" value="F:DNA binding"/>
    <property type="evidence" value="ECO:0007669"/>
    <property type="project" value="UniProtKB-KW"/>
</dbReference>
<dbReference type="CDD" id="cd00397">
    <property type="entry name" value="DNA_BRE_C"/>
    <property type="match status" value="1"/>
</dbReference>
<accession>A0AA40RYA2</accession>
<dbReference type="SUPFAM" id="SSF56349">
    <property type="entry name" value="DNA breaking-rejoining enzymes"/>
    <property type="match status" value="1"/>
</dbReference>
<dbReference type="InterPro" id="IPR013762">
    <property type="entry name" value="Integrase-like_cat_sf"/>
</dbReference>
<evidence type="ECO:0000259" key="5">
    <source>
        <dbReference type="PROSITE" id="PS51898"/>
    </source>
</evidence>
<protein>
    <submittedName>
        <fullName evidence="6">Site-specific integrase</fullName>
    </submittedName>
</protein>
<feature type="domain" description="Tyr recombinase" evidence="5">
    <location>
        <begin position="168"/>
        <end position="386"/>
    </location>
</feature>
<dbReference type="PANTHER" id="PTHR30349:SF41">
    <property type="entry name" value="INTEGRASE_RECOMBINASE PROTEIN MJ0367-RELATED"/>
    <property type="match status" value="1"/>
</dbReference>
<proteinExistence type="inferred from homology"/>
<dbReference type="PANTHER" id="PTHR30349">
    <property type="entry name" value="PHAGE INTEGRASE-RELATED"/>
    <property type="match status" value="1"/>
</dbReference>